<dbReference type="OrthoDB" id="9034298at2"/>
<dbReference type="GO" id="GO:0005886">
    <property type="term" value="C:plasma membrane"/>
    <property type="evidence" value="ECO:0007669"/>
    <property type="project" value="UniProtKB-SubCell"/>
</dbReference>
<dbReference type="PANTHER" id="PTHR30482:SF18">
    <property type="entry name" value="BRANCHED AMINO ACID TRANSPORT SYSTEM PERMEASE"/>
    <property type="match status" value="1"/>
</dbReference>
<feature type="transmembrane region" description="Helical" evidence="6">
    <location>
        <begin position="112"/>
        <end position="128"/>
    </location>
</feature>
<evidence type="ECO:0000256" key="1">
    <source>
        <dbReference type="ARBA" id="ARBA00004651"/>
    </source>
</evidence>
<proteinExistence type="predicted"/>
<dbReference type="InterPro" id="IPR043428">
    <property type="entry name" value="LivM-like"/>
</dbReference>
<feature type="transmembrane region" description="Helical" evidence="6">
    <location>
        <begin position="208"/>
        <end position="226"/>
    </location>
</feature>
<dbReference type="CDD" id="cd06581">
    <property type="entry name" value="TM_PBP1_LivM_like"/>
    <property type="match status" value="1"/>
</dbReference>
<feature type="transmembrane region" description="Helical" evidence="6">
    <location>
        <begin position="282"/>
        <end position="301"/>
    </location>
</feature>
<evidence type="ECO:0000256" key="2">
    <source>
        <dbReference type="ARBA" id="ARBA00022475"/>
    </source>
</evidence>
<feature type="transmembrane region" description="Helical" evidence="6">
    <location>
        <begin position="81"/>
        <end position="100"/>
    </location>
</feature>
<comment type="subcellular location">
    <subcellularLocation>
        <location evidence="1">Cell membrane</location>
        <topology evidence="1">Multi-pass membrane protein</topology>
    </subcellularLocation>
</comment>
<name>A0A364NW00_9PROT</name>
<evidence type="ECO:0000313" key="7">
    <source>
        <dbReference type="EMBL" id="RAU21170.1"/>
    </source>
</evidence>
<dbReference type="EMBL" id="PGTO01000012">
    <property type="protein sequence ID" value="RAU21170.1"/>
    <property type="molecule type" value="Genomic_DNA"/>
</dbReference>
<dbReference type="InterPro" id="IPR001851">
    <property type="entry name" value="ABC_transp_permease"/>
</dbReference>
<feature type="transmembrane region" description="Helical" evidence="6">
    <location>
        <begin position="246"/>
        <end position="270"/>
    </location>
</feature>
<accession>A0A364NW00</accession>
<gene>
    <name evidence="7" type="ORF">CU669_14565</name>
</gene>
<organism evidence="7 8">
    <name type="scientific">Paramagnetospirillum kuznetsovii</name>
    <dbReference type="NCBI Taxonomy" id="2053833"/>
    <lineage>
        <taxon>Bacteria</taxon>
        <taxon>Pseudomonadati</taxon>
        <taxon>Pseudomonadota</taxon>
        <taxon>Alphaproteobacteria</taxon>
        <taxon>Rhodospirillales</taxon>
        <taxon>Magnetospirillaceae</taxon>
        <taxon>Paramagnetospirillum</taxon>
    </lineage>
</organism>
<keyword evidence="2" id="KW-1003">Cell membrane</keyword>
<protein>
    <submittedName>
        <fullName evidence="7">Branched-chain amino acid ABC transporter permease</fullName>
    </submittedName>
</protein>
<dbReference type="RefSeq" id="WP_112145976.1">
    <property type="nucleotide sequence ID" value="NZ_PGTO01000012.1"/>
</dbReference>
<dbReference type="PANTHER" id="PTHR30482">
    <property type="entry name" value="HIGH-AFFINITY BRANCHED-CHAIN AMINO ACID TRANSPORT SYSTEM PERMEASE"/>
    <property type="match status" value="1"/>
</dbReference>
<evidence type="ECO:0000313" key="8">
    <source>
        <dbReference type="Proteomes" id="UP000251075"/>
    </source>
</evidence>
<keyword evidence="5 6" id="KW-0472">Membrane</keyword>
<dbReference type="AlphaFoldDB" id="A0A364NW00"/>
<sequence>MNFKTARTGGLALLAIVIAAAPIGFSNSYYYDVGVNAMFNAIVCVGLNLLIGYAGQISLGHAGFFALGAYGSALMTTNYGIPPIGAMVLSAAVVGLLAFLVGRPILKLKGHYLAMATLGIGIIIHIVLKTESKITGGPDGMSVDNFSLLGVTVMGDRMWYWVAGGLLVLTVWLALNLIDSPVGRALRAVHGSEVGAEVVGVDTSSYKVLVFVVSAMFASVVGSLFAHKNGFITPDIGSFFHSVELVTMVVLGGMASVFGALIGAVILTLLPQVLAAVEQYEAMILGAIMMGTMIFMPKGLLPSIVASLKRRGAGK</sequence>
<evidence type="ECO:0000256" key="6">
    <source>
        <dbReference type="SAM" id="Phobius"/>
    </source>
</evidence>
<evidence type="ECO:0000256" key="5">
    <source>
        <dbReference type="ARBA" id="ARBA00023136"/>
    </source>
</evidence>
<dbReference type="GO" id="GO:0015658">
    <property type="term" value="F:branched-chain amino acid transmembrane transporter activity"/>
    <property type="evidence" value="ECO:0007669"/>
    <property type="project" value="InterPro"/>
</dbReference>
<dbReference type="Proteomes" id="UP000251075">
    <property type="component" value="Unassembled WGS sequence"/>
</dbReference>
<keyword evidence="8" id="KW-1185">Reference proteome</keyword>
<dbReference type="Pfam" id="PF02653">
    <property type="entry name" value="BPD_transp_2"/>
    <property type="match status" value="1"/>
</dbReference>
<keyword evidence="4 6" id="KW-1133">Transmembrane helix</keyword>
<evidence type="ECO:0000256" key="3">
    <source>
        <dbReference type="ARBA" id="ARBA00022692"/>
    </source>
</evidence>
<keyword evidence="3 6" id="KW-0812">Transmembrane</keyword>
<reference evidence="7 8" key="1">
    <citation type="submission" date="2017-11" db="EMBL/GenBank/DDBJ databases">
        <title>Draft genome sequence of magnetotactic bacterium Magnetospirillum kuznetsovii LBB-42.</title>
        <authorList>
            <person name="Grouzdev D.S."/>
            <person name="Rysina M.S."/>
            <person name="Baslerov R.V."/>
            <person name="Koziaeva V."/>
        </authorList>
    </citation>
    <scope>NUCLEOTIDE SEQUENCE [LARGE SCALE GENOMIC DNA]</scope>
    <source>
        <strain evidence="7 8">LBB-42</strain>
    </source>
</reference>
<evidence type="ECO:0000256" key="4">
    <source>
        <dbReference type="ARBA" id="ARBA00022989"/>
    </source>
</evidence>
<feature type="transmembrane region" description="Helical" evidence="6">
    <location>
        <begin position="158"/>
        <end position="178"/>
    </location>
</feature>
<comment type="caution">
    <text evidence="7">The sequence shown here is derived from an EMBL/GenBank/DDBJ whole genome shotgun (WGS) entry which is preliminary data.</text>
</comment>